<dbReference type="RefSeq" id="WP_135196657.1">
    <property type="nucleotide sequence ID" value="NZ_SPVI01000010.1"/>
</dbReference>
<comment type="caution">
    <text evidence="1">The sequence shown here is derived from an EMBL/GenBank/DDBJ whole genome shotgun (WGS) entry which is preliminary data.</text>
</comment>
<protein>
    <submittedName>
        <fullName evidence="1">Uncharacterized protein</fullName>
    </submittedName>
</protein>
<organism evidence="1 2">
    <name type="scientific">Pseudomonas fluorescens</name>
    <dbReference type="NCBI Taxonomy" id="294"/>
    <lineage>
        <taxon>Bacteria</taxon>
        <taxon>Pseudomonadati</taxon>
        <taxon>Pseudomonadota</taxon>
        <taxon>Gammaproteobacteria</taxon>
        <taxon>Pseudomonadales</taxon>
        <taxon>Pseudomonadaceae</taxon>
        <taxon>Pseudomonas</taxon>
    </lineage>
</organism>
<evidence type="ECO:0000313" key="2">
    <source>
        <dbReference type="Proteomes" id="UP000297322"/>
    </source>
</evidence>
<dbReference type="AlphaFoldDB" id="A0A4Y9TCK3"/>
<dbReference type="EMBL" id="SPVI01000010">
    <property type="protein sequence ID" value="TFW42155.1"/>
    <property type="molecule type" value="Genomic_DNA"/>
</dbReference>
<dbReference type="Proteomes" id="UP000297322">
    <property type="component" value="Unassembled WGS sequence"/>
</dbReference>
<sequence length="321" mass="34111">MLNFDSYVLKYLLGVIGKTLDPLNLTIQGDTMLSSLVLRRITISVLGILSAAASQAGSYNLTSDTWLQGIQFKTGTNLTTQVVNGAPIPEKGTLAQQYTANNVTWEAGKIVIFDNRMNVIEGTVANGKYGRYDLAPSTTLNLYANGAATQATFITEVPLTQYSSSITAKTPINFYQNGSVRSAQTNSSITFTTIQGLKKYNLASGVYQFWPAPDADQGAGFLKVGAVKQAKLDGDHVHLLEILPTGATVGFDGAGNLNLLQCPNTCSYKLIPMNGGGLVEILPQGNFTLIGNQSVTVGGKTYQAGQKLLLSPEANVISASQ</sequence>
<reference evidence="1 2" key="1">
    <citation type="submission" date="2019-03" db="EMBL/GenBank/DDBJ databases">
        <title>Biocontrol and xenobiotic degradation properties of endophytic Pseudomonas fluorescens strain BRZ63.</title>
        <authorList>
            <person name="Chlebek D.A."/>
            <person name="Pinski A."/>
            <person name="Zur J.P."/>
            <person name="Michalska J."/>
            <person name="Hupert-Kocurek K.T."/>
        </authorList>
    </citation>
    <scope>NUCLEOTIDE SEQUENCE [LARGE SCALE GENOMIC DNA]</scope>
    <source>
        <strain evidence="1 2">BRZ63</strain>
    </source>
</reference>
<name>A0A4Y9TCK3_PSEFL</name>
<gene>
    <name evidence="1" type="ORF">E4T65_17340</name>
</gene>
<evidence type="ECO:0000313" key="1">
    <source>
        <dbReference type="EMBL" id="TFW42155.1"/>
    </source>
</evidence>
<accession>A0A4Y9TCK3</accession>
<proteinExistence type="predicted"/>